<feature type="signal peptide" evidence="1">
    <location>
        <begin position="1"/>
        <end position="19"/>
    </location>
</feature>
<reference evidence="3" key="1">
    <citation type="journal article" date="2023" name="Commun. Biol.">
        <title>Genome analysis of Parmales, the sister group of diatoms, reveals the evolutionary specialization of diatoms from phago-mixotrophs to photoautotrophs.</title>
        <authorList>
            <person name="Ban H."/>
            <person name="Sato S."/>
            <person name="Yoshikawa S."/>
            <person name="Yamada K."/>
            <person name="Nakamura Y."/>
            <person name="Ichinomiya M."/>
            <person name="Sato N."/>
            <person name="Blanc-Mathieu R."/>
            <person name="Endo H."/>
            <person name="Kuwata A."/>
            <person name="Ogata H."/>
        </authorList>
    </citation>
    <scope>NUCLEOTIDE SEQUENCE [LARGE SCALE GENOMIC DNA]</scope>
    <source>
        <strain evidence="3">NIES 3700</strain>
    </source>
</reference>
<accession>A0A9W6ZYN9</accession>
<proteinExistence type="predicted"/>
<keyword evidence="1" id="KW-0732">Signal</keyword>
<dbReference type="AlphaFoldDB" id="A0A9W6ZYN9"/>
<dbReference type="OrthoDB" id="341421at2759"/>
<dbReference type="InterPro" id="IPR046341">
    <property type="entry name" value="SET_dom_sf"/>
</dbReference>
<dbReference type="CDD" id="cd10527">
    <property type="entry name" value="SET_LSMT"/>
    <property type="match status" value="1"/>
</dbReference>
<dbReference type="SUPFAM" id="SSF82199">
    <property type="entry name" value="SET domain"/>
    <property type="match status" value="1"/>
</dbReference>
<dbReference type="GO" id="GO:0016279">
    <property type="term" value="F:protein-lysine N-methyltransferase activity"/>
    <property type="evidence" value="ECO:0007669"/>
    <property type="project" value="TreeGrafter"/>
</dbReference>
<feature type="chain" id="PRO_5040995225" description="SET domain-containing protein" evidence="1">
    <location>
        <begin position="20"/>
        <end position="378"/>
    </location>
</feature>
<dbReference type="Gene3D" id="3.90.1410.10">
    <property type="entry name" value="set domain protein methyltransferase, domain 1"/>
    <property type="match status" value="1"/>
</dbReference>
<evidence type="ECO:0000313" key="3">
    <source>
        <dbReference type="Proteomes" id="UP001165122"/>
    </source>
</evidence>
<evidence type="ECO:0000256" key="1">
    <source>
        <dbReference type="SAM" id="SignalP"/>
    </source>
</evidence>
<dbReference type="Proteomes" id="UP001165122">
    <property type="component" value="Unassembled WGS sequence"/>
</dbReference>
<sequence length="378" mass="40728">MLRLPQFLALLLLIPSSSFFFPRSAFPHLPPILSSTSSPINEMEAWLASNDVATAAAKHTETATFRGLILLSTPTTTQSPLITLPKKLALSTTSTQNWDVDLATQLLTEICLGSTSSLSGYVSLLSSGAYGSSSTPLSSTLDSFKIPESCNSEPLPNWTAPNSLRHWTPEERSYLVEACGSRGQRALDASVKQLRSWIELTGSPSSNISSTFDIKDNRVLWFVWAMEAVHSRAFMGIAGVENSGAVTAALVAQGLGLVSGCAGVGFDEFPLVVVGGVAFAVGLGFNVFKGLVNPKEVLMLPYIDSANHDESSQNAIEYNPLKQEFELVCKGDQTPDSELFISYGERSPVDLLINFGIVKGGKAGRETDRRIMVDMLQK</sequence>
<dbReference type="PANTHER" id="PTHR13271">
    <property type="entry name" value="UNCHARACTERIZED PUTATIVE METHYLTRANSFERASE"/>
    <property type="match status" value="1"/>
</dbReference>
<organism evidence="2 3">
    <name type="scientific">Triparma laevis f. longispina</name>
    <dbReference type="NCBI Taxonomy" id="1714387"/>
    <lineage>
        <taxon>Eukaryota</taxon>
        <taxon>Sar</taxon>
        <taxon>Stramenopiles</taxon>
        <taxon>Ochrophyta</taxon>
        <taxon>Bolidophyceae</taxon>
        <taxon>Parmales</taxon>
        <taxon>Triparmaceae</taxon>
        <taxon>Triparma</taxon>
    </lineage>
</organism>
<dbReference type="EMBL" id="BRXW01000490">
    <property type="protein sequence ID" value="GMH59520.1"/>
    <property type="molecule type" value="Genomic_DNA"/>
</dbReference>
<dbReference type="InterPro" id="IPR050600">
    <property type="entry name" value="SETD3_SETD6_MTase"/>
</dbReference>
<comment type="caution">
    <text evidence="2">The sequence shown here is derived from an EMBL/GenBank/DDBJ whole genome shotgun (WGS) entry which is preliminary data.</text>
</comment>
<gene>
    <name evidence="2" type="ORF">TrLO_g7106</name>
</gene>
<evidence type="ECO:0008006" key="4">
    <source>
        <dbReference type="Google" id="ProtNLM"/>
    </source>
</evidence>
<dbReference type="PANTHER" id="PTHR13271:SF154">
    <property type="entry name" value="GRIP DOMAIN-CONTAINING PROTEIN"/>
    <property type="match status" value="1"/>
</dbReference>
<evidence type="ECO:0000313" key="2">
    <source>
        <dbReference type="EMBL" id="GMH59520.1"/>
    </source>
</evidence>
<keyword evidence="3" id="KW-1185">Reference proteome</keyword>
<protein>
    <recommendedName>
        <fullName evidence="4">SET domain-containing protein</fullName>
    </recommendedName>
</protein>
<name>A0A9W6ZYN9_9STRA</name>